<dbReference type="InterPro" id="IPR025963">
    <property type="entry name" value="FLgD_Tudor"/>
</dbReference>
<evidence type="ECO:0000256" key="5">
    <source>
        <dbReference type="RuleBase" id="RU362076"/>
    </source>
</evidence>
<comment type="similarity">
    <text evidence="1 5">Belongs to the FlgD family.</text>
</comment>
<reference evidence="8 10" key="1">
    <citation type="submission" date="2016-06" db="EMBL/GenBank/DDBJ databases">
        <title>Bacterial characters and pathogenicity of Xenorhabdus hominickii from an entomopathogenic nematode, Steinernema monticolum.</title>
        <authorList>
            <person name="Park Y."/>
            <person name="Kim Y."/>
        </authorList>
    </citation>
    <scope>NUCLEOTIDE SEQUENCE [LARGE SCALE GENOMIC DNA]</scope>
    <source>
        <strain evidence="8 10">ANU1</strain>
    </source>
</reference>
<dbReference type="RefSeq" id="WP_069315262.1">
    <property type="nucleotide sequence ID" value="NZ_CAWNQJ010000068.1"/>
</dbReference>
<evidence type="ECO:0000313" key="8">
    <source>
        <dbReference type="EMBL" id="AOM39499.1"/>
    </source>
</evidence>
<reference evidence="9 11" key="2">
    <citation type="journal article" date="2017" name="Nat. Microbiol.">
        <title>Natural product diversity associated with the nematode symbionts Photorhabdus and Xenorhabdus.</title>
        <authorList>
            <person name="Tobias N.J."/>
            <person name="Wolff H."/>
            <person name="Djahanschiri B."/>
            <person name="Grundmann F."/>
            <person name="Kronenwerth M."/>
            <person name="Shi Y.M."/>
            <person name="Simonyi S."/>
            <person name="Grun P."/>
            <person name="Shapiro-Ilan D."/>
            <person name="Pidot S.J."/>
            <person name="Stinear T.P."/>
            <person name="Ebersberger I."/>
            <person name="Bode H.B."/>
        </authorList>
    </citation>
    <scope>NUCLEOTIDE SEQUENCE [LARGE SCALE GENOMIC DNA]</scope>
    <source>
        <strain evidence="9 11">DSM 17903</strain>
    </source>
</reference>
<sequence>MAVTTSINDSLDNSTVGELAAVTQQQSQNSGDIKDNFLNLLVAQLKNQDPTNPMQNNELTTQLAQISTVQGVEKLNKTLGAVVGQMEGNQAMQTTLLIGRGVLTQGNKILVGSNEEDGISATPFGLELTRPADSVKVTITDKNGAVVQELDFGKLNAGVHSFIWDGKGADGKDVANSAYSFTVSASYQDQALVTLPLTYAVVHGVTRGEDGTKLDLGLAGTVTMDKVRQILY</sequence>
<dbReference type="Pfam" id="PF13860">
    <property type="entry name" value="FlgD_ig"/>
    <property type="match status" value="1"/>
</dbReference>
<dbReference type="Pfam" id="PF13861">
    <property type="entry name" value="FLgD_tudor"/>
    <property type="match status" value="1"/>
</dbReference>
<dbReference type="STRING" id="351679.A9255_02120"/>
<dbReference type="GO" id="GO:0044781">
    <property type="term" value="P:bacterial-type flagellum organization"/>
    <property type="evidence" value="ECO:0007669"/>
    <property type="project" value="UniProtKB-UniRule"/>
</dbReference>
<evidence type="ECO:0000256" key="4">
    <source>
        <dbReference type="ARBA" id="ARBA00024746"/>
    </source>
</evidence>
<dbReference type="OrthoDB" id="9785233at2"/>
<dbReference type="InterPro" id="IPR005648">
    <property type="entry name" value="FlgD"/>
</dbReference>
<name>A0A2G0Q6A8_XENHO</name>
<accession>A0A2G0Q6A8</accession>
<dbReference type="EMBL" id="CP016176">
    <property type="protein sequence ID" value="AOM39499.1"/>
    <property type="molecule type" value="Genomic_DNA"/>
</dbReference>
<feature type="domain" description="FlgD/Vpr Ig-like" evidence="6">
    <location>
        <begin position="121"/>
        <end position="188"/>
    </location>
</feature>
<feature type="domain" description="FlgD Tudor-like" evidence="7">
    <location>
        <begin position="89"/>
        <end position="228"/>
    </location>
</feature>
<dbReference type="Proteomes" id="UP000225433">
    <property type="component" value="Unassembled WGS sequence"/>
</dbReference>
<dbReference type="AlphaFoldDB" id="A0A2G0Q6A8"/>
<comment type="function">
    <text evidence="4 5">Required for flagellar hook formation. May act as a scaffolding protein.</text>
</comment>
<dbReference type="InterPro" id="IPR025965">
    <property type="entry name" value="FlgD/Vpr_Ig-like"/>
</dbReference>
<keyword evidence="8" id="KW-0966">Cell projection</keyword>
<evidence type="ECO:0000259" key="6">
    <source>
        <dbReference type="Pfam" id="PF13860"/>
    </source>
</evidence>
<dbReference type="EMBL" id="NJAI01000004">
    <property type="protein sequence ID" value="PHM54731.1"/>
    <property type="molecule type" value="Genomic_DNA"/>
</dbReference>
<keyword evidence="3 5" id="KW-1005">Bacterial flagellum biogenesis</keyword>
<organism evidence="9 11">
    <name type="scientific">Xenorhabdus hominickii</name>
    <dbReference type="NCBI Taxonomy" id="351679"/>
    <lineage>
        <taxon>Bacteria</taxon>
        <taxon>Pseudomonadati</taxon>
        <taxon>Pseudomonadota</taxon>
        <taxon>Gammaproteobacteria</taxon>
        <taxon>Enterobacterales</taxon>
        <taxon>Morganellaceae</taxon>
        <taxon>Xenorhabdus</taxon>
    </lineage>
</organism>
<evidence type="ECO:0000313" key="9">
    <source>
        <dbReference type="EMBL" id="PHM54731.1"/>
    </source>
</evidence>
<keyword evidence="8" id="KW-0282">Flagellum</keyword>
<protein>
    <recommendedName>
        <fullName evidence="2 5">Basal-body rod modification protein FlgD</fullName>
    </recommendedName>
</protein>
<evidence type="ECO:0000256" key="2">
    <source>
        <dbReference type="ARBA" id="ARBA00016013"/>
    </source>
</evidence>
<keyword evidence="10" id="KW-1185">Reference proteome</keyword>
<evidence type="ECO:0000313" key="11">
    <source>
        <dbReference type="Proteomes" id="UP000225433"/>
    </source>
</evidence>
<gene>
    <name evidence="8" type="primary">flgD</name>
    <name evidence="8" type="ORF">A9255_02120</name>
    <name evidence="9" type="ORF">Xhom_02682</name>
</gene>
<evidence type="ECO:0000256" key="3">
    <source>
        <dbReference type="ARBA" id="ARBA00022795"/>
    </source>
</evidence>
<dbReference type="Pfam" id="PF03963">
    <property type="entry name" value="FlgD"/>
    <property type="match status" value="1"/>
</dbReference>
<keyword evidence="8" id="KW-0969">Cilium</keyword>
<dbReference type="Proteomes" id="UP000094600">
    <property type="component" value="Chromosome"/>
</dbReference>
<evidence type="ECO:0000259" key="7">
    <source>
        <dbReference type="Pfam" id="PF13861"/>
    </source>
</evidence>
<dbReference type="KEGG" id="xho:A9255_02120"/>
<evidence type="ECO:0000256" key="1">
    <source>
        <dbReference type="ARBA" id="ARBA00010577"/>
    </source>
</evidence>
<dbReference type="Gene3D" id="2.60.40.4070">
    <property type="match status" value="1"/>
</dbReference>
<proteinExistence type="inferred from homology"/>
<dbReference type="Gene3D" id="2.30.30.910">
    <property type="match status" value="1"/>
</dbReference>
<evidence type="ECO:0000313" key="10">
    <source>
        <dbReference type="Proteomes" id="UP000094600"/>
    </source>
</evidence>